<protein>
    <submittedName>
        <fullName evidence="3">EAL domain-containing protein</fullName>
    </submittedName>
</protein>
<dbReference type="EMBL" id="JARDXE010000007">
    <property type="protein sequence ID" value="MDE8645859.1"/>
    <property type="molecule type" value="Genomic_DNA"/>
</dbReference>
<gene>
    <name evidence="3" type="ORF">PXH69_12935</name>
</gene>
<comment type="caution">
    <text evidence="3">The sequence shown here is derived from an EMBL/GenBank/DDBJ whole genome shotgun (WGS) entry which is preliminary data.</text>
</comment>
<feature type="domain" description="DICT" evidence="2">
    <location>
        <begin position="283"/>
        <end position="384"/>
    </location>
</feature>
<evidence type="ECO:0000313" key="3">
    <source>
        <dbReference type="EMBL" id="MDE8645859.1"/>
    </source>
</evidence>
<dbReference type="Proteomes" id="UP001217325">
    <property type="component" value="Unassembled WGS sequence"/>
</dbReference>
<dbReference type="InterPro" id="IPR035919">
    <property type="entry name" value="EAL_sf"/>
</dbReference>
<sequence>MAYDTSNGSTSSNSPITQFSDVIGLEVSMQFAPIRRLDDHALAGAELQLRGPDNSSLCSAHALRRASQLMQQRSEFDSHKLAMSRTALACTVADRLPLLVAVDSASRAALNAPGIEGATRNLQRIVITVDSASVLADPHNSLAVIREARAGGRLIALDGVGIDRHSATLLSLVEPDIIITSAELLSKAAYFEVGTTVHALGAYVERSNAIILAEGVDSESSRLAAITIGATYGTGELYPAVDDPSSLLSEPVVAMPDSPVWSDPIPEVGTPYSIVSAHSRIRRGTKRLLIQLSKSLEAQAATSGSSMLVLGTFQQAEHFTASTTARWRHLADTVGFAGVYGVGLSVMLDGKVQHAPLDPGDDLVNEWTVVTLGPHHAAMLSARDLHDNGPDLERTFDFVQTYDRTAVTQAAHSILRRYPTTNS</sequence>
<feature type="domain" description="EAL" evidence="1">
    <location>
        <begin position="26"/>
        <end position="238"/>
    </location>
</feature>
<dbReference type="SUPFAM" id="SSF141868">
    <property type="entry name" value="EAL domain-like"/>
    <property type="match status" value="1"/>
</dbReference>
<dbReference type="InterPro" id="IPR019278">
    <property type="entry name" value="DICT_dom"/>
</dbReference>
<accession>A0AAW6LFV2</accession>
<dbReference type="RefSeq" id="WP_192712065.1">
    <property type="nucleotide sequence ID" value="NZ_JAGWDW010000009.1"/>
</dbReference>
<evidence type="ECO:0000259" key="2">
    <source>
        <dbReference type="Pfam" id="PF10069"/>
    </source>
</evidence>
<dbReference type="Pfam" id="PF10069">
    <property type="entry name" value="DICT"/>
    <property type="match status" value="1"/>
</dbReference>
<name>A0AAW6LFV2_RHOSG</name>
<proteinExistence type="predicted"/>
<dbReference type="InterPro" id="IPR001633">
    <property type="entry name" value="EAL_dom"/>
</dbReference>
<evidence type="ECO:0000259" key="1">
    <source>
        <dbReference type="Pfam" id="PF00563"/>
    </source>
</evidence>
<dbReference type="Gene3D" id="3.20.20.450">
    <property type="entry name" value="EAL domain"/>
    <property type="match status" value="1"/>
</dbReference>
<organism evidence="3 4">
    <name type="scientific">Rhodococcus qingshengii</name>
    <dbReference type="NCBI Taxonomy" id="334542"/>
    <lineage>
        <taxon>Bacteria</taxon>
        <taxon>Bacillati</taxon>
        <taxon>Actinomycetota</taxon>
        <taxon>Actinomycetes</taxon>
        <taxon>Mycobacteriales</taxon>
        <taxon>Nocardiaceae</taxon>
        <taxon>Rhodococcus</taxon>
        <taxon>Rhodococcus erythropolis group</taxon>
    </lineage>
</organism>
<reference evidence="3" key="1">
    <citation type="submission" date="2023-02" db="EMBL/GenBank/DDBJ databases">
        <title>A novel hydrolase synthesized by Rhodococcus erythropolis HQ is responsible for the detoxification of Zearalenone.</title>
        <authorList>
            <person name="Hu J."/>
            <person name="Xu J."/>
        </authorList>
    </citation>
    <scope>NUCLEOTIDE SEQUENCE</scope>
    <source>
        <strain evidence="3">HQ</strain>
    </source>
</reference>
<dbReference type="Pfam" id="PF00563">
    <property type="entry name" value="EAL"/>
    <property type="match status" value="1"/>
</dbReference>
<dbReference type="AlphaFoldDB" id="A0AAW6LFV2"/>
<evidence type="ECO:0000313" key="4">
    <source>
        <dbReference type="Proteomes" id="UP001217325"/>
    </source>
</evidence>